<proteinExistence type="inferred from homology"/>
<comment type="pathway">
    <text evidence="1 6">Carbohydrate biosynthesis; dTDP-L-rhamnose biosynthesis.</text>
</comment>
<accession>A0A0Q4B9Z3</accession>
<evidence type="ECO:0000256" key="3">
    <source>
        <dbReference type="ARBA" id="ARBA00012929"/>
    </source>
</evidence>
<evidence type="ECO:0000256" key="4">
    <source>
        <dbReference type="ARBA" id="ARBA00017099"/>
    </source>
</evidence>
<feature type="domain" description="RmlD-like substrate binding" evidence="7">
    <location>
        <begin position="4"/>
        <end position="279"/>
    </location>
</feature>
<evidence type="ECO:0000313" key="8">
    <source>
        <dbReference type="EMBL" id="KQM09620.1"/>
    </source>
</evidence>
<dbReference type="EC" id="1.1.1.133" evidence="3 6"/>
<evidence type="ECO:0000256" key="2">
    <source>
        <dbReference type="ARBA" id="ARBA00010944"/>
    </source>
</evidence>
<dbReference type="GO" id="GO:0008831">
    <property type="term" value="F:dTDP-4-dehydrorhamnose reductase activity"/>
    <property type="evidence" value="ECO:0007669"/>
    <property type="project" value="UniProtKB-EC"/>
</dbReference>
<dbReference type="EMBL" id="LIIK01000002">
    <property type="protein sequence ID" value="KQM09620.1"/>
    <property type="molecule type" value="Genomic_DNA"/>
</dbReference>
<gene>
    <name evidence="8" type="ORF">AL399_00850</name>
</gene>
<dbReference type="UniPathway" id="UPA00124"/>
<dbReference type="NCBIfam" id="TIGR01214">
    <property type="entry name" value="rmlD"/>
    <property type="match status" value="1"/>
</dbReference>
<comment type="similarity">
    <text evidence="2 6">Belongs to the dTDP-4-dehydrorhamnose reductase family.</text>
</comment>
<keyword evidence="9" id="KW-1185">Reference proteome</keyword>
<comment type="function">
    <text evidence="6">Catalyzes the reduction of dTDP-6-deoxy-L-lyxo-4-hexulose to yield dTDP-L-rhamnose.</text>
</comment>
<dbReference type="PANTHER" id="PTHR10491">
    <property type="entry name" value="DTDP-4-DEHYDRORHAMNOSE REDUCTASE"/>
    <property type="match status" value="1"/>
</dbReference>
<dbReference type="CDD" id="cd05254">
    <property type="entry name" value="dTDP_HR_like_SDR_e"/>
    <property type="match status" value="1"/>
</dbReference>
<comment type="catalytic activity">
    <reaction evidence="5">
        <text>dTDP-beta-L-rhamnose + NADP(+) = dTDP-4-dehydro-beta-L-rhamnose + NADPH + H(+)</text>
        <dbReference type="Rhea" id="RHEA:21796"/>
        <dbReference type="ChEBI" id="CHEBI:15378"/>
        <dbReference type="ChEBI" id="CHEBI:57510"/>
        <dbReference type="ChEBI" id="CHEBI:57783"/>
        <dbReference type="ChEBI" id="CHEBI:58349"/>
        <dbReference type="ChEBI" id="CHEBI:62830"/>
        <dbReference type="EC" id="1.1.1.133"/>
    </reaction>
</comment>
<keyword evidence="6" id="KW-0521">NADP</keyword>
<dbReference type="Gene3D" id="3.90.25.10">
    <property type="entry name" value="UDP-galactose 4-epimerase, domain 1"/>
    <property type="match status" value="1"/>
</dbReference>
<evidence type="ECO:0000259" key="7">
    <source>
        <dbReference type="Pfam" id="PF04321"/>
    </source>
</evidence>
<protein>
    <recommendedName>
        <fullName evidence="4 6">dTDP-4-dehydrorhamnose reductase</fullName>
        <ecNumber evidence="3 6">1.1.1.133</ecNumber>
    </recommendedName>
</protein>
<evidence type="ECO:0000256" key="1">
    <source>
        <dbReference type="ARBA" id="ARBA00004781"/>
    </source>
</evidence>
<dbReference type="GO" id="GO:0019305">
    <property type="term" value="P:dTDP-rhamnose biosynthetic process"/>
    <property type="evidence" value="ECO:0007669"/>
    <property type="project" value="UniProtKB-UniPathway"/>
</dbReference>
<organism evidence="8 9">
    <name type="scientific">Candidatus [Bacteroides] periocalifornicus</name>
    <dbReference type="NCBI Taxonomy" id="1702214"/>
    <lineage>
        <taxon>Bacteria</taxon>
        <taxon>Pseudomonadati</taxon>
        <taxon>Bacteroidota</taxon>
    </lineage>
</organism>
<dbReference type="InterPro" id="IPR036291">
    <property type="entry name" value="NAD(P)-bd_dom_sf"/>
</dbReference>
<dbReference type="Pfam" id="PF04321">
    <property type="entry name" value="RmlD_sub_bind"/>
    <property type="match status" value="1"/>
</dbReference>
<dbReference type="SUPFAM" id="SSF51735">
    <property type="entry name" value="NAD(P)-binding Rossmann-fold domains"/>
    <property type="match status" value="1"/>
</dbReference>
<sequence length="286" mass="31417">MPSILVTGAGGQLGQSLQRVVAARGDRDWHFLPHEALEICRPDMCLQVVRSIHPSVIINCAAYTAVDRAETEQDITFAVNAQAVENIVRAAESVDAVLIHISTDYVFGGEGNVPHLEGEIPIPQCVYAATKREGELRALSYERTMVIRTGWLYSQFGHNFYLTVAKHCAASDSMRIVFDQVGTPTWAGNLAVALRSVALSGLYDPGVYHYTDLGVASWYDFTVAIQHLLGSHNHIVPIRSHEYPQAAQRPAYSVLDSAFTRGHLGLEAVHWTEGLEQCFRMGVGAN</sequence>
<dbReference type="AlphaFoldDB" id="A0A0Q4B9Z3"/>
<evidence type="ECO:0000313" key="9">
    <source>
        <dbReference type="Proteomes" id="UP000054172"/>
    </source>
</evidence>
<dbReference type="Gene3D" id="3.40.50.720">
    <property type="entry name" value="NAD(P)-binding Rossmann-like Domain"/>
    <property type="match status" value="1"/>
</dbReference>
<evidence type="ECO:0000256" key="5">
    <source>
        <dbReference type="ARBA" id="ARBA00048200"/>
    </source>
</evidence>
<dbReference type="Proteomes" id="UP000054172">
    <property type="component" value="Unassembled WGS sequence"/>
</dbReference>
<reference evidence="8" key="1">
    <citation type="submission" date="2015-08" db="EMBL/GenBank/DDBJ databases">
        <title>Candidatus Bacteriodes Periocalifornicus.</title>
        <authorList>
            <person name="McLean J.S."/>
            <person name="Kelley S."/>
        </authorList>
    </citation>
    <scope>NUCLEOTIDE SEQUENCE [LARGE SCALE GENOMIC DNA]</scope>
    <source>
        <strain evidence="8">12B</strain>
    </source>
</reference>
<evidence type="ECO:0000256" key="6">
    <source>
        <dbReference type="RuleBase" id="RU364082"/>
    </source>
</evidence>
<dbReference type="GO" id="GO:0005829">
    <property type="term" value="C:cytosol"/>
    <property type="evidence" value="ECO:0007669"/>
    <property type="project" value="TreeGrafter"/>
</dbReference>
<keyword evidence="6" id="KW-0560">Oxidoreductase</keyword>
<name>A0A0Q4B9Z3_9BACT</name>
<dbReference type="PATRIC" id="fig|1702214.3.peg.819"/>
<dbReference type="InterPro" id="IPR029903">
    <property type="entry name" value="RmlD-like-bd"/>
</dbReference>
<dbReference type="InterPro" id="IPR005913">
    <property type="entry name" value="dTDP_dehydrorham_reduct"/>
</dbReference>
<dbReference type="PANTHER" id="PTHR10491:SF4">
    <property type="entry name" value="METHIONINE ADENOSYLTRANSFERASE 2 SUBUNIT BETA"/>
    <property type="match status" value="1"/>
</dbReference>
<comment type="caution">
    <text evidence="8">The sequence shown here is derived from an EMBL/GenBank/DDBJ whole genome shotgun (WGS) entry which is preliminary data.</text>
</comment>
<dbReference type="STRING" id="1702214.AL399_00850"/>